<keyword evidence="2" id="KW-0804">Transcription</keyword>
<dbReference type="SUPFAM" id="SSF46785">
    <property type="entry name" value="Winged helix' DNA-binding domain"/>
    <property type="match status" value="1"/>
</dbReference>
<dbReference type="InterPro" id="IPR036390">
    <property type="entry name" value="WH_DNA-bd_sf"/>
</dbReference>
<evidence type="ECO:0000313" key="3">
    <source>
        <dbReference type="EMBL" id="QDX91755.1"/>
    </source>
</evidence>
<dbReference type="InterPro" id="IPR007737">
    <property type="entry name" value="Mga_HTH"/>
</dbReference>
<dbReference type="AlphaFoldDB" id="A0A502H9L7"/>
<dbReference type="Pfam" id="PF08279">
    <property type="entry name" value="HTH_11"/>
    <property type="match status" value="1"/>
</dbReference>
<name>A0A502H9L7_BRELA</name>
<sequence>MEKITKDVIQDKAVIRKLHILESLIESNSFISSEVLADQLKCTKRTIMNDISQLKRTLPNNWELISISSKGHLLKKDPLDKLSNIISPYLINSDIYKILLGIFNHKYYTLEKWSQLLYLNKFTLKKNLNEFTRTLNHFDLDFNFKTLQLIGDELKIRYFYIVFFYTIQKYTEIIDIHPYLQKKIEHITRLYEVELDFNLLTIIINVSVNRIMHKCFISKNFHFKSTFNQKKLKCIESIIVEIEKCYKIKLLKKEQLFFIFSLFLISEGDIEEKKDITNYYHKSQEEIYNKYLCMLDIISSEFNLNLKVKEKIQYNIYFYLYKIDMLKHYNLSIEYLLGQYKNLHKETQELIEGYNIIHPLITSWNKNLAKNRLSKNEIYITTFNILFTLHSNSQKKALLLLSGPTAWKEFIYCKLNNELGNVLILHSKINNAKKYDVIITNYNININIKNLKTPVIQISDSMNQIDLNRIRQFVYLNNK</sequence>
<keyword evidence="1" id="KW-0805">Transcription regulation</keyword>
<dbReference type="Gene3D" id="3.40.50.2300">
    <property type="match status" value="1"/>
</dbReference>
<gene>
    <name evidence="3" type="ORF">EEL30_04835</name>
</gene>
<keyword evidence="4" id="KW-1185">Reference proteome</keyword>
<evidence type="ECO:0000256" key="2">
    <source>
        <dbReference type="ARBA" id="ARBA00023163"/>
    </source>
</evidence>
<dbReference type="InterPro" id="IPR036388">
    <property type="entry name" value="WH-like_DNA-bd_sf"/>
</dbReference>
<dbReference type="InterPro" id="IPR050661">
    <property type="entry name" value="BglG_antiterminators"/>
</dbReference>
<accession>A0A502H9L7</accession>
<dbReference type="EMBL" id="CP033464">
    <property type="protein sequence ID" value="QDX91755.1"/>
    <property type="molecule type" value="Genomic_DNA"/>
</dbReference>
<dbReference type="Gene3D" id="1.10.10.10">
    <property type="entry name" value="Winged helix-like DNA-binding domain superfamily/Winged helix DNA-binding domain"/>
    <property type="match status" value="1"/>
</dbReference>
<dbReference type="Pfam" id="PF05043">
    <property type="entry name" value="Mga"/>
    <property type="match status" value="1"/>
</dbReference>
<reference evidence="3 4" key="1">
    <citation type="submission" date="2018-11" db="EMBL/GenBank/DDBJ databases">
        <title>Phylogenetic determinants of toxin gene distribution in genomes of Brevibacillus laterosporus.</title>
        <authorList>
            <person name="Glare T.R."/>
            <person name="Durrant A."/>
            <person name="Berry C."/>
            <person name="Palma L."/>
            <person name="Ormskirk M."/>
            <person name="Cox M.O."/>
        </authorList>
    </citation>
    <scope>NUCLEOTIDE SEQUENCE [LARGE SCALE GENOMIC DNA]</scope>
    <source>
        <strain evidence="3 4">1821L</strain>
    </source>
</reference>
<organism evidence="3 4">
    <name type="scientific">Brevibacillus laterosporus</name>
    <name type="common">Bacillus laterosporus</name>
    <dbReference type="NCBI Taxonomy" id="1465"/>
    <lineage>
        <taxon>Bacteria</taxon>
        <taxon>Bacillati</taxon>
        <taxon>Bacillota</taxon>
        <taxon>Bacilli</taxon>
        <taxon>Bacillales</taxon>
        <taxon>Paenibacillaceae</taxon>
        <taxon>Brevibacillus</taxon>
    </lineage>
</organism>
<dbReference type="PANTHER" id="PTHR30185">
    <property type="entry name" value="CRYPTIC BETA-GLUCOSIDE BGL OPERON ANTITERMINATOR"/>
    <property type="match status" value="1"/>
</dbReference>
<proteinExistence type="predicted"/>
<dbReference type="Proteomes" id="UP000319432">
    <property type="component" value="Chromosome"/>
</dbReference>
<dbReference type="OrthoDB" id="1711164at2"/>
<protein>
    <submittedName>
        <fullName evidence="3">HTH domain-containing protein</fullName>
    </submittedName>
</protein>
<evidence type="ECO:0000256" key="1">
    <source>
        <dbReference type="ARBA" id="ARBA00023015"/>
    </source>
</evidence>
<dbReference type="InterPro" id="IPR013196">
    <property type="entry name" value="HTH_11"/>
</dbReference>
<evidence type="ECO:0000313" key="4">
    <source>
        <dbReference type="Proteomes" id="UP000319432"/>
    </source>
</evidence>
<dbReference type="PANTHER" id="PTHR30185:SF18">
    <property type="entry name" value="TRANSCRIPTIONAL REGULATOR MTLR"/>
    <property type="match status" value="1"/>
</dbReference>